<reference evidence="3" key="1">
    <citation type="submission" date="2025-08" db="UniProtKB">
        <authorList>
            <consortium name="RefSeq"/>
        </authorList>
    </citation>
    <scope>IDENTIFICATION</scope>
</reference>
<dbReference type="PANTHER" id="PTHR33735">
    <property type="entry name" value="EXPRESSED PROTEIN"/>
    <property type="match status" value="1"/>
</dbReference>
<dbReference type="FunCoup" id="A0A6I9SN45">
    <property type="interactions" value="934"/>
</dbReference>
<evidence type="ECO:0000313" key="3">
    <source>
        <dbReference type="RefSeq" id="XP_010942627.1"/>
    </source>
</evidence>
<evidence type="ECO:0000313" key="2">
    <source>
        <dbReference type="Proteomes" id="UP000504607"/>
    </source>
</evidence>
<dbReference type="OrthoDB" id="783687at2759"/>
<keyword evidence="2" id="KW-1185">Reference proteome</keyword>
<sequence length="234" mass="25485">MAHSLIPAKPPHLTLPSSSCPKVAPQHLFVKFSASPRRRSISVARVMQSSGVDGTKSSKEDPKETNSNAAPVQPSGRGLPLPNIPIWARWVLGSIVCLALPFYKRILRIEDGVEKAAETILKTVEKVAEITEEIASDVADVLPGDGRLKEEVLKIENIADQIDKDAEKAEAFLHKVDQIEEEVGALVEPIIEKGELIGKENQAEKEAEEREIPTDKEANPSTAQSKDTGETSDK</sequence>
<dbReference type="KEGG" id="egu:105060558"/>
<feature type="region of interest" description="Disordered" evidence="1">
    <location>
        <begin position="1"/>
        <end position="21"/>
    </location>
</feature>
<evidence type="ECO:0000256" key="1">
    <source>
        <dbReference type="SAM" id="MobiDB-lite"/>
    </source>
</evidence>
<name>A0A6I9SN45_ELAGV</name>
<dbReference type="PANTHER" id="PTHR33735:SF2">
    <property type="entry name" value="OS09G0468900 PROTEIN"/>
    <property type="match status" value="1"/>
</dbReference>
<feature type="region of interest" description="Disordered" evidence="1">
    <location>
        <begin position="44"/>
        <end position="76"/>
    </location>
</feature>
<dbReference type="Proteomes" id="UP000504607">
    <property type="component" value="Unplaced"/>
</dbReference>
<feature type="compositionally biased region" description="Basic and acidic residues" evidence="1">
    <location>
        <begin position="197"/>
        <end position="218"/>
    </location>
</feature>
<protein>
    <submittedName>
        <fullName evidence="3">Uncharacterized protein LOC105060558</fullName>
    </submittedName>
</protein>
<accession>A0A6I9SN45</accession>
<dbReference type="RefSeq" id="XP_010942627.1">
    <property type="nucleotide sequence ID" value="XM_010944325.3"/>
</dbReference>
<dbReference type="InParanoid" id="A0A6I9SN45"/>
<proteinExistence type="predicted"/>
<dbReference type="GeneID" id="105060558"/>
<gene>
    <name evidence="3" type="primary">LOC105060558</name>
</gene>
<feature type="region of interest" description="Disordered" evidence="1">
    <location>
        <begin position="197"/>
        <end position="234"/>
    </location>
</feature>
<dbReference type="AlphaFoldDB" id="A0A6I9SN45"/>
<organism evidence="2 3">
    <name type="scientific">Elaeis guineensis var. tenera</name>
    <name type="common">Oil palm</name>
    <dbReference type="NCBI Taxonomy" id="51953"/>
    <lineage>
        <taxon>Eukaryota</taxon>
        <taxon>Viridiplantae</taxon>
        <taxon>Streptophyta</taxon>
        <taxon>Embryophyta</taxon>
        <taxon>Tracheophyta</taxon>
        <taxon>Spermatophyta</taxon>
        <taxon>Magnoliopsida</taxon>
        <taxon>Liliopsida</taxon>
        <taxon>Arecaceae</taxon>
        <taxon>Arecoideae</taxon>
        <taxon>Cocoseae</taxon>
        <taxon>Elaeidinae</taxon>
        <taxon>Elaeis</taxon>
    </lineage>
</organism>